<dbReference type="EMBL" id="BPVZ01000057">
    <property type="protein sequence ID" value="GKV21490.1"/>
    <property type="molecule type" value="Genomic_DNA"/>
</dbReference>
<evidence type="ECO:0000313" key="4">
    <source>
        <dbReference type="Proteomes" id="UP001054252"/>
    </source>
</evidence>
<organism evidence="3 4">
    <name type="scientific">Rubroshorea leprosula</name>
    <dbReference type="NCBI Taxonomy" id="152421"/>
    <lineage>
        <taxon>Eukaryota</taxon>
        <taxon>Viridiplantae</taxon>
        <taxon>Streptophyta</taxon>
        <taxon>Embryophyta</taxon>
        <taxon>Tracheophyta</taxon>
        <taxon>Spermatophyta</taxon>
        <taxon>Magnoliopsida</taxon>
        <taxon>eudicotyledons</taxon>
        <taxon>Gunneridae</taxon>
        <taxon>Pentapetalae</taxon>
        <taxon>rosids</taxon>
        <taxon>malvids</taxon>
        <taxon>Malvales</taxon>
        <taxon>Dipterocarpaceae</taxon>
        <taxon>Rubroshorea</taxon>
    </lineage>
</organism>
<feature type="chain" id="PRO_5043955218" description="Phytocyanin domain-containing protein" evidence="1">
    <location>
        <begin position="22"/>
        <end position="58"/>
    </location>
</feature>
<dbReference type="Proteomes" id="UP001054252">
    <property type="component" value="Unassembled WGS sequence"/>
</dbReference>
<evidence type="ECO:0000256" key="1">
    <source>
        <dbReference type="SAM" id="SignalP"/>
    </source>
</evidence>
<protein>
    <recommendedName>
        <fullName evidence="2">Phytocyanin domain-containing protein</fullName>
    </recommendedName>
</protein>
<dbReference type="Gene3D" id="2.60.40.420">
    <property type="entry name" value="Cupredoxins - blue copper proteins"/>
    <property type="match status" value="1"/>
</dbReference>
<evidence type="ECO:0000259" key="2">
    <source>
        <dbReference type="PROSITE" id="PS51485"/>
    </source>
</evidence>
<keyword evidence="4" id="KW-1185">Reference proteome</keyword>
<reference evidence="3 4" key="1">
    <citation type="journal article" date="2021" name="Commun. Biol.">
        <title>The genome of Shorea leprosula (Dipterocarpaceae) highlights the ecological relevance of drought in aseasonal tropical rainforests.</title>
        <authorList>
            <person name="Ng K.K.S."/>
            <person name="Kobayashi M.J."/>
            <person name="Fawcett J.A."/>
            <person name="Hatakeyama M."/>
            <person name="Paape T."/>
            <person name="Ng C.H."/>
            <person name="Ang C.C."/>
            <person name="Tnah L.H."/>
            <person name="Lee C.T."/>
            <person name="Nishiyama T."/>
            <person name="Sese J."/>
            <person name="O'Brien M.J."/>
            <person name="Copetti D."/>
            <person name="Mohd Noor M.I."/>
            <person name="Ong R.C."/>
            <person name="Putra M."/>
            <person name="Sireger I.Z."/>
            <person name="Indrioko S."/>
            <person name="Kosugi Y."/>
            <person name="Izuno A."/>
            <person name="Isagi Y."/>
            <person name="Lee S.L."/>
            <person name="Shimizu K.K."/>
        </authorList>
    </citation>
    <scope>NUCLEOTIDE SEQUENCE [LARGE SCALE GENOMIC DNA]</scope>
    <source>
        <strain evidence="3">214</strain>
    </source>
</reference>
<dbReference type="InterPro" id="IPR008972">
    <property type="entry name" value="Cupredoxin"/>
</dbReference>
<feature type="signal peptide" evidence="1">
    <location>
        <begin position="1"/>
        <end position="21"/>
    </location>
</feature>
<sequence>MIIVIFQLFLATSLHMLPAKGATHLVGDTDGWTPSISSTNWTDGKKFHVGDILGNVKT</sequence>
<dbReference type="GO" id="GO:0009055">
    <property type="term" value="F:electron transfer activity"/>
    <property type="evidence" value="ECO:0007669"/>
    <property type="project" value="InterPro"/>
</dbReference>
<accession>A0AAV5KB86</accession>
<feature type="domain" description="Phytocyanin" evidence="2">
    <location>
        <begin position="22"/>
        <end position="58"/>
    </location>
</feature>
<gene>
    <name evidence="3" type="ORF">SLEP1_g31467</name>
</gene>
<dbReference type="AlphaFoldDB" id="A0AAV5KB86"/>
<name>A0AAV5KB86_9ROSI</name>
<dbReference type="SUPFAM" id="SSF49503">
    <property type="entry name" value="Cupredoxins"/>
    <property type="match status" value="1"/>
</dbReference>
<evidence type="ECO:0000313" key="3">
    <source>
        <dbReference type="EMBL" id="GKV21490.1"/>
    </source>
</evidence>
<proteinExistence type="predicted"/>
<keyword evidence="1" id="KW-0732">Signal</keyword>
<dbReference type="InterPro" id="IPR003245">
    <property type="entry name" value="Phytocyanin_dom"/>
</dbReference>
<comment type="caution">
    <text evidence="3">The sequence shown here is derived from an EMBL/GenBank/DDBJ whole genome shotgun (WGS) entry which is preliminary data.</text>
</comment>
<dbReference type="PROSITE" id="PS51485">
    <property type="entry name" value="PHYTOCYANIN"/>
    <property type="match status" value="1"/>
</dbReference>